<gene>
    <name evidence="2" type="ORF">AYBTSS11_LOCUS1302</name>
</gene>
<feature type="compositionally biased region" description="Basic and acidic residues" evidence="1">
    <location>
        <begin position="7"/>
        <end position="18"/>
    </location>
</feature>
<accession>A0AA86RWH6</accession>
<evidence type="ECO:0000256" key="1">
    <source>
        <dbReference type="SAM" id="MobiDB-lite"/>
    </source>
</evidence>
<dbReference type="PANTHER" id="PTHR34057">
    <property type="entry name" value="ELONGATION FACTOR"/>
    <property type="match status" value="1"/>
</dbReference>
<protein>
    <submittedName>
        <fullName evidence="2">Uncharacterized protein</fullName>
    </submittedName>
</protein>
<dbReference type="PANTHER" id="PTHR34057:SF17">
    <property type="match status" value="1"/>
</dbReference>
<proteinExistence type="predicted"/>
<keyword evidence="3" id="KW-1185">Reference proteome</keyword>
<reference evidence="2" key="1">
    <citation type="submission" date="2023-10" db="EMBL/GenBank/DDBJ databases">
        <authorList>
            <person name="Domelevo Entfellner J.-B."/>
        </authorList>
    </citation>
    <scope>NUCLEOTIDE SEQUENCE</scope>
</reference>
<feature type="compositionally biased region" description="Basic residues" evidence="1">
    <location>
        <begin position="461"/>
        <end position="479"/>
    </location>
</feature>
<feature type="compositionally biased region" description="Low complexity" evidence="1">
    <location>
        <begin position="85"/>
        <end position="105"/>
    </location>
</feature>
<sequence length="479" mass="53460">MSSGNVKPEEDAIEKDNVRVPASAFSESKQQKVVRQPGNSSQGIERILMSSANEDDVQVNIVGSGSVTFGGRAVEDACEDVIDSECSSSSSFGDTDSGTEDTSGSAFTNTGIESLPMCDGDQSKTSPSRRNKATTWHWRSFIHPVRWRCKWLELQVKKLNTLALKYDKELAAYDYRKQLEFSKLTIDDLNVKSVPIYDGIARNKIMKRKKRKKAEERDLSPYVSNHSIFSYYENKNQGACMEDFSGDALNHADIIEEVKFHDTLSSADLEDNDKAINDIIQSIQELQSHVGKLKTRIDNVVSENPGKFCSVTRLCMSGPSDGFNPSGHNSSSLVGNNNTFSVRFVPASSQQKSELNSEDLLLTENTLPTRSLISPFIGTTNMPQLEFLQDNAKDGILIQNQAAKEELHDFESVRNQFVEKNKELVEEHKSMSTAQVVESEMDAENAVSTLQVGSASNSNFRRSKRRGRRKIVSKGWKRR</sequence>
<dbReference type="Gramene" id="rna-AYBTSS11_LOCUS1302">
    <property type="protein sequence ID" value="CAJ1827124.1"/>
    <property type="gene ID" value="gene-AYBTSS11_LOCUS1302"/>
</dbReference>
<feature type="compositionally biased region" description="Polar residues" evidence="1">
    <location>
        <begin position="25"/>
        <end position="43"/>
    </location>
</feature>
<dbReference type="InterPro" id="IPR038745">
    <property type="entry name" value="AT4G37440-like"/>
</dbReference>
<dbReference type="Proteomes" id="UP001189624">
    <property type="component" value="Chromosome 1"/>
</dbReference>
<feature type="region of interest" description="Disordered" evidence="1">
    <location>
        <begin position="85"/>
        <end position="131"/>
    </location>
</feature>
<organism evidence="2 3">
    <name type="scientific">Sphenostylis stenocarpa</name>
    <dbReference type="NCBI Taxonomy" id="92480"/>
    <lineage>
        <taxon>Eukaryota</taxon>
        <taxon>Viridiplantae</taxon>
        <taxon>Streptophyta</taxon>
        <taxon>Embryophyta</taxon>
        <taxon>Tracheophyta</taxon>
        <taxon>Spermatophyta</taxon>
        <taxon>Magnoliopsida</taxon>
        <taxon>eudicotyledons</taxon>
        <taxon>Gunneridae</taxon>
        <taxon>Pentapetalae</taxon>
        <taxon>rosids</taxon>
        <taxon>fabids</taxon>
        <taxon>Fabales</taxon>
        <taxon>Fabaceae</taxon>
        <taxon>Papilionoideae</taxon>
        <taxon>50 kb inversion clade</taxon>
        <taxon>NPAAA clade</taxon>
        <taxon>indigoferoid/millettioid clade</taxon>
        <taxon>Phaseoleae</taxon>
        <taxon>Sphenostylis</taxon>
    </lineage>
</organism>
<feature type="region of interest" description="Disordered" evidence="1">
    <location>
        <begin position="448"/>
        <end position="479"/>
    </location>
</feature>
<dbReference type="CDD" id="cd11650">
    <property type="entry name" value="AT4G37440_like"/>
    <property type="match status" value="1"/>
</dbReference>
<dbReference type="AlphaFoldDB" id="A0AA86RWH6"/>
<feature type="region of interest" description="Disordered" evidence="1">
    <location>
        <begin position="1"/>
        <end position="44"/>
    </location>
</feature>
<name>A0AA86RWH6_9FABA</name>
<dbReference type="EMBL" id="OY731398">
    <property type="protein sequence ID" value="CAJ1827124.1"/>
    <property type="molecule type" value="Genomic_DNA"/>
</dbReference>
<evidence type="ECO:0000313" key="2">
    <source>
        <dbReference type="EMBL" id="CAJ1827124.1"/>
    </source>
</evidence>
<evidence type="ECO:0000313" key="3">
    <source>
        <dbReference type="Proteomes" id="UP001189624"/>
    </source>
</evidence>